<dbReference type="Gene3D" id="3.30.70.330">
    <property type="match status" value="3"/>
</dbReference>
<dbReference type="InterPro" id="IPR035979">
    <property type="entry name" value="RBD_domain_sf"/>
</dbReference>
<feature type="region of interest" description="Disordered" evidence="3">
    <location>
        <begin position="24"/>
        <end position="72"/>
    </location>
</feature>
<dbReference type="PANTHER" id="PTHR15241">
    <property type="entry name" value="TRANSFORMER-2-RELATED"/>
    <property type="match status" value="1"/>
</dbReference>
<feature type="compositionally biased region" description="Low complexity" evidence="3">
    <location>
        <begin position="24"/>
        <end position="42"/>
    </location>
</feature>
<dbReference type="Pfam" id="PF00076">
    <property type="entry name" value="RRM_1"/>
    <property type="match status" value="3"/>
</dbReference>
<dbReference type="GO" id="GO:0003723">
    <property type="term" value="F:RNA binding"/>
    <property type="evidence" value="ECO:0007669"/>
    <property type="project" value="UniProtKB-UniRule"/>
</dbReference>
<comment type="caution">
    <text evidence="5">The sequence shown here is derived from an EMBL/GenBank/DDBJ whole genome shotgun (WGS) entry which is preliminary data.</text>
</comment>
<dbReference type="AlphaFoldDB" id="A0A9W6WDP4"/>
<dbReference type="InterPro" id="IPR012677">
    <property type="entry name" value="Nucleotide-bd_a/b_plait_sf"/>
</dbReference>
<dbReference type="PANTHER" id="PTHR15241:SF304">
    <property type="entry name" value="RRM DOMAIN-CONTAINING PROTEIN"/>
    <property type="match status" value="1"/>
</dbReference>
<keyword evidence="6" id="KW-1185">Reference proteome</keyword>
<feature type="compositionally biased region" description="Low complexity" evidence="3">
    <location>
        <begin position="227"/>
        <end position="240"/>
    </location>
</feature>
<dbReference type="SMART" id="SM00360">
    <property type="entry name" value="RRM"/>
    <property type="match status" value="3"/>
</dbReference>
<sequence length="1222" mass="140733">MKSKNKKFTDFTKKIYYYYYPTSSTATTSSSLSSTNSNTISPVTKTSTKTPRVTKVSRESNSIDIDQDSNSVDDKKLTAGINVIEKRNQMEEITEEDLFNSQSPNKTDSDKISRSFSSPGVKSKLYENSNRENNNKENNNSMTLPLYQNKNITNISNISNDSNEDSNISTSTKLQIAKDMKEIEPTAIETPNITNHSSPIKITPNHLKLSSLQDPNISLNEHDEKNSNSSSSSSFSSSSNENQNADISYGNQSTISFNTRFKFMEKFRKSSEKNSVLTKPLIIEDVAASKEEQEQDCNKFNADYNDLYNTCENNKQYPDKITIQDQEDFYKNYPRLFEFDNEDELYDLFNQFPTFKSELNQEIDRFEKEYKSIDSNTNIDLDADANANVNASASADVDTNSVNDDSDLPEFGTININDIKAENFIDNAATAIDDHKEQVEVKVKPEEKEEEDSNSSTEIVTDLSLSNEYSEDELTTTQPATNKILETSTSKGKLVNPEKADNTTIDKKFGTSPIYSLYVGDLDESISENELRKHFGKFKGFLSLKIPRDLNTGVSSGYAYINYQNERLAKIVLEELNYRQIGNKEIRIMPSIRDRKSRESIGENIFISNLPKGLKLREMYEIFREFGEILSCKLNYDKNFAFVHFKDKAIADQVVSYYKKNLFKGKEIFITVHVSKKNRDFNKFDNNDKDQFFPSNTSFDDKSFRNSEESPCKSGSVSPSKAEGLKKIEMSNKEKEEFKNKLLASINSSFVTNESSTISSQDVLNTGTPSSDNGVNTAKLSQWDFEEEEEDNEFDLNLSGDSLSGKVSSEHSIFVRNLPFKISKFEIKSIIEPFGKITSILVRQNKKMKASWSLVTLKDEQSVENCINGLNSLKVNDKILSVTKAMPREEKAYFNKNIIKMPANIFGYLIVLNNLNFNKNKLEFEKNYFRLKSIKYINFYDTLKLTVLQDFKEFKQVSESFPKISIEQNDQSYKFNVDFTKSKNLVHGYIELTSLNEREFFYRFLNKIGCNCYKIDIVNSNLKKKMRHHLIRQTNNGYFRPNNEYYQLKLRLDEFNKQFKMNLNQLKDTNNNSFRVLNKQNQKSIKYEESFKTGLFARPHGLKFGKENLSNEQNRGGEVKGERSITKMKEHVDKVIVILIYKVFNINQNLNRNLNEVRINSIINNLIKFYWSNDYFKVFSNLQEDYSATIIKLLNNIIDTSYYLGLLPRDIKIKKIDYIGNQ</sequence>
<reference evidence="5" key="1">
    <citation type="submission" date="2023-04" db="EMBL/GenBank/DDBJ databases">
        <title>Candida boidinii NBRC 10035.</title>
        <authorList>
            <person name="Ichikawa N."/>
            <person name="Sato H."/>
            <person name="Tonouchi N."/>
        </authorList>
    </citation>
    <scope>NUCLEOTIDE SEQUENCE</scope>
    <source>
        <strain evidence="5">NBRC 10035</strain>
    </source>
</reference>
<evidence type="ECO:0000256" key="1">
    <source>
        <dbReference type="PROSITE-ProRule" id="PRU00176"/>
    </source>
</evidence>
<feature type="domain" description="RRM" evidence="4">
    <location>
        <begin position="515"/>
        <end position="593"/>
    </location>
</feature>
<feature type="region of interest" description="Disordered" evidence="3">
    <location>
        <begin position="93"/>
        <end position="146"/>
    </location>
</feature>
<organism evidence="5 6">
    <name type="scientific">Candida boidinii</name>
    <name type="common">Yeast</name>
    <dbReference type="NCBI Taxonomy" id="5477"/>
    <lineage>
        <taxon>Eukaryota</taxon>
        <taxon>Fungi</taxon>
        <taxon>Dikarya</taxon>
        <taxon>Ascomycota</taxon>
        <taxon>Saccharomycotina</taxon>
        <taxon>Pichiomycetes</taxon>
        <taxon>Pichiales</taxon>
        <taxon>Pichiaceae</taxon>
        <taxon>Ogataea</taxon>
        <taxon>Ogataea/Candida clade</taxon>
    </lineage>
</organism>
<dbReference type="Proteomes" id="UP001165120">
    <property type="component" value="Unassembled WGS sequence"/>
</dbReference>
<evidence type="ECO:0000256" key="3">
    <source>
        <dbReference type="SAM" id="MobiDB-lite"/>
    </source>
</evidence>
<evidence type="ECO:0000256" key="2">
    <source>
        <dbReference type="SAM" id="Coils"/>
    </source>
</evidence>
<proteinExistence type="predicted"/>
<feature type="compositionally biased region" description="Polar residues" evidence="3">
    <location>
        <begin position="241"/>
        <end position="251"/>
    </location>
</feature>
<feature type="coiled-coil region" evidence="2">
    <location>
        <begin position="283"/>
        <end position="310"/>
    </location>
</feature>
<feature type="region of interest" description="Disordered" evidence="3">
    <location>
        <begin position="217"/>
        <end position="251"/>
    </location>
</feature>
<dbReference type="InterPro" id="IPR000504">
    <property type="entry name" value="RRM_dom"/>
</dbReference>
<evidence type="ECO:0000313" key="6">
    <source>
        <dbReference type="Proteomes" id="UP001165120"/>
    </source>
</evidence>
<dbReference type="PROSITE" id="PS50102">
    <property type="entry name" value="RRM"/>
    <property type="match status" value="3"/>
</dbReference>
<feature type="domain" description="RRM" evidence="4">
    <location>
        <begin position="603"/>
        <end position="677"/>
    </location>
</feature>
<name>A0A9W6WDP4_CANBO</name>
<feature type="compositionally biased region" description="Low complexity" evidence="3">
    <location>
        <begin position="60"/>
        <end position="70"/>
    </location>
</feature>
<accession>A0A9W6WDP4</accession>
<gene>
    <name evidence="5" type="ORF">Cboi02_000072300</name>
</gene>
<dbReference type="SUPFAM" id="SSF54928">
    <property type="entry name" value="RNA-binding domain, RBD"/>
    <property type="match status" value="2"/>
</dbReference>
<dbReference type="CDD" id="cd00590">
    <property type="entry name" value="RRM_SF"/>
    <property type="match status" value="2"/>
</dbReference>
<keyword evidence="2" id="KW-0175">Coiled coil</keyword>
<feature type="domain" description="RRM" evidence="4">
    <location>
        <begin position="811"/>
        <end position="887"/>
    </location>
</feature>
<keyword evidence="1" id="KW-0694">RNA-binding</keyword>
<feature type="region of interest" description="Disordered" evidence="3">
    <location>
        <begin position="700"/>
        <end position="723"/>
    </location>
</feature>
<protein>
    <submittedName>
        <fullName evidence="5">Unnamed protein product</fullName>
    </submittedName>
</protein>
<dbReference type="EMBL" id="BSXN01000140">
    <property type="protein sequence ID" value="GME67297.1"/>
    <property type="molecule type" value="Genomic_DNA"/>
</dbReference>
<evidence type="ECO:0000313" key="5">
    <source>
        <dbReference type="EMBL" id="GME67297.1"/>
    </source>
</evidence>
<evidence type="ECO:0000259" key="4">
    <source>
        <dbReference type="PROSITE" id="PS50102"/>
    </source>
</evidence>
<feature type="compositionally biased region" description="Basic and acidic residues" evidence="3">
    <location>
        <begin position="700"/>
        <end position="711"/>
    </location>
</feature>